<organism evidence="1 2">
    <name type="scientific">Ramularia collo-cygni</name>
    <dbReference type="NCBI Taxonomy" id="112498"/>
    <lineage>
        <taxon>Eukaryota</taxon>
        <taxon>Fungi</taxon>
        <taxon>Dikarya</taxon>
        <taxon>Ascomycota</taxon>
        <taxon>Pezizomycotina</taxon>
        <taxon>Dothideomycetes</taxon>
        <taxon>Dothideomycetidae</taxon>
        <taxon>Mycosphaerellales</taxon>
        <taxon>Mycosphaerellaceae</taxon>
        <taxon>Ramularia</taxon>
    </lineage>
</organism>
<sequence length="233" mass="26846">MKLFCLPSLRPTATQSATRLKLQASDRRLTKLVDSSQSLPSPSSAHELFKYTSGRWVYNENQRFKERERTFNVAGLQRLAAKAVSRKVEDIHSITKLSAKERPIVPLSFDSAMISNSLLVSHIQSQNRDSNLSLVKPLRCPFFDQRAYQFQRYMATRLQLKNLAETEYILLEFRSGKNLGTLWADMNENNRLRFIKSLVALESCLFQIRVPASGSLYFLREFDRGLYKASSRI</sequence>
<protein>
    <recommendedName>
        <fullName evidence="3">Protein kinase domain-containing protein</fullName>
    </recommendedName>
</protein>
<evidence type="ECO:0000313" key="1">
    <source>
        <dbReference type="EMBL" id="CZT25472.1"/>
    </source>
</evidence>
<evidence type="ECO:0000313" key="2">
    <source>
        <dbReference type="Proteomes" id="UP000225277"/>
    </source>
</evidence>
<dbReference type="EMBL" id="FJUY01000027">
    <property type="protein sequence ID" value="CZT25472.1"/>
    <property type="molecule type" value="Genomic_DNA"/>
</dbReference>
<dbReference type="PANTHER" id="PTHR36091">
    <property type="entry name" value="ALTERED INHERITANCE OF MITOCHONDRIA PROTEIN 9, MITOCHONDRIAL"/>
    <property type="match status" value="1"/>
</dbReference>
<keyword evidence="2" id="KW-1185">Reference proteome</keyword>
<dbReference type="Proteomes" id="UP000225277">
    <property type="component" value="Unassembled WGS sequence"/>
</dbReference>
<reference evidence="1 2" key="1">
    <citation type="submission" date="2016-03" db="EMBL/GenBank/DDBJ databases">
        <authorList>
            <person name="Ploux O."/>
        </authorList>
    </citation>
    <scope>NUCLEOTIDE SEQUENCE [LARGE SCALE GENOMIC DNA]</scope>
    <source>
        <strain evidence="1 2">URUG2</strain>
    </source>
</reference>
<dbReference type="PANTHER" id="PTHR36091:SF2">
    <property type="entry name" value="AMINOGLYCOSIDE PHOSPHOTRANSFERASE DOMAIN-CONTAINING PROTEIN"/>
    <property type="match status" value="1"/>
</dbReference>
<proteinExistence type="predicted"/>
<accession>A0A2D3VJ43</accession>
<name>A0A2D3VJ43_9PEZI</name>
<dbReference type="OrthoDB" id="10003767at2759"/>
<evidence type="ECO:0008006" key="3">
    <source>
        <dbReference type="Google" id="ProtNLM"/>
    </source>
</evidence>
<dbReference type="STRING" id="112498.A0A2D3VJ43"/>
<dbReference type="RefSeq" id="XP_023632195.1">
    <property type="nucleotide sequence ID" value="XM_023776427.1"/>
</dbReference>
<gene>
    <name evidence="1" type="ORF">RCC_11204</name>
</gene>
<dbReference type="GO" id="GO:0005739">
    <property type="term" value="C:mitochondrion"/>
    <property type="evidence" value="ECO:0007669"/>
    <property type="project" value="TreeGrafter"/>
</dbReference>
<dbReference type="GeneID" id="35606231"/>
<dbReference type="InterPro" id="IPR051035">
    <property type="entry name" value="Mito_inheritance_9"/>
</dbReference>
<dbReference type="AlphaFoldDB" id="A0A2D3VJ43"/>